<evidence type="ECO:0000256" key="4">
    <source>
        <dbReference type="ARBA" id="ARBA00022989"/>
    </source>
</evidence>
<feature type="transmembrane region" description="Helical" evidence="6">
    <location>
        <begin position="165"/>
        <end position="185"/>
    </location>
</feature>
<dbReference type="Gene3D" id="1.20.1250.20">
    <property type="entry name" value="MFS general substrate transporter like domains"/>
    <property type="match status" value="1"/>
</dbReference>
<dbReference type="Pfam" id="PF07690">
    <property type="entry name" value="MFS_1"/>
    <property type="match status" value="1"/>
</dbReference>
<evidence type="ECO:0000256" key="2">
    <source>
        <dbReference type="ARBA" id="ARBA00022475"/>
    </source>
</evidence>
<sequence>MLFKTLPGSTIVGLCALFACTFTALTSEVAPVGLLLDMARAFHIQEGQAGLAISAFALMVAFGAVPLTIVTGKMDRKMLVLLSLGGYIASNLVVALAPTFLVLCLGRMIGGLAHAVLMSVVAAYAARLVPPAMTGRAISFVYGGTSLGAILGVPGSAAIGHFANWRIAMFIMTGLAALLLLFIAIKLPPVAAPSSATPGGVPAIRSREAIRNFGLVVLVDVVFFFAHNLLYTYVTPLLLQHGVADNDLSVVLLVTGSLSIVGLWLASLMVDRRPALGLLCAGVLMLVGMGLMSGHIMTGWECVVAIAIWCIGFSAIVPFVMSGAIRANATQADVAGAAINSASNVGILLGSATGGQVLSLAGFGVLTPVSLAVVLIGIGIGLVSPKAFPWKLANHH</sequence>
<feature type="domain" description="Major facilitator superfamily (MFS) profile" evidence="7">
    <location>
        <begin position="12"/>
        <end position="388"/>
    </location>
</feature>
<evidence type="ECO:0000313" key="9">
    <source>
        <dbReference type="Proteomes" id="UP000188937"/>
    </source>
</evidence>
<feature type="transmembrane region" description="Helical" evidence="6">
    <location>
        <begin position="213"/>
        <end position="230"/>
    </location>
</feature>
<dbReference type="Proteomes" id="UP000188937">
    <property type="component" value="Chromosome"/>
</dbReference>
<evidence type="ECO:0000256" key="3">
    <source>
        <dbReference type="ARBA" id="ARBA00022692"/>
    </source>
</evidence>
<evidence type="ECO:0000259" key="7">
    <source>
        <dbReference type="PROSITE" id="PS50850"/>
    </source>
</evidence>
<keyword evidence="8" id="KW-0762">Sugar transport</keyword>
<dbReference type="InterPro" id="IPR050189">
    <property type="entry name" value="MFS_Efflux_Transporters"/>
</dbReference>
<evidence type="ECO:0000256" key="1">
    <source>
        <dbReference type="ARBA" id="ARBA00004651"/>
    </source>
</evidence>
<dbReference type="SUPFAM" id="SSF103473">
    <property type="entry name" value="MFS general substrate transporter"/>
    <property type="match status" value="1"/>
</dbReference>
<proteinExistence type="predicted"/>
<keyword evidence="8" id="KW-0813">Transport</keyword>
<dbReference type="EMBL" id="CP014692">
    <property type="protein sequence ID" value="AQS84342.1"/>
    <property type="molecule type" value="Genomic_DNA"/>
</dbReference>
<dbReference type="STRING" id="435.A0U92_05650"/>
<feature type="transmembrane region" description="Helical" evidence="6">
    <location>
        <begin position="303"/>
        <end position="322"/>
    </location>
</feature>
<dbReference type="AlphaFoldDB" id="A0A1U9KEX6"/>
<keyword evidence="3 6" id="KW-0812">Transmembrane</keyword>
<dbReference type="PROSITE" id="PS50850">
    <property type="entry name" value="MFS"/>
    <property type="match status" value="1"/>
</dbReference>
<dbReference type="KEGG" id="aace:A0U92_05650"/>
<keyword evidence="9" id="KW-1185">Reference proteome</keyword>
<dbReference type="PANTHER" id="PTHR43124">
    <property type="entry name" value="PURINE EFFLUX PUMP PBUE"/>
    <property type="match status" value="1"/>
</dbReference>
<dbReference type="GO" id="GO:0005886">
    <property type="term" value="C:plasma membrane"/>
    <property type="evidence" value="ECO:0007669"/>
    <property type="project" value="UniProtKB-SubCell"/>
</dbReference>
<feature type="transmembrane region" description="Helical" evidence="6">
    <location>
        <begin position="108"/>
        <end position="126"/>
    </location>
</feature>
<accession>A0A1U9KEX6</accession>
<dbReference type="OrthoDB" id="9810111at2"/>
<dbReference type="InterPro" id="IPR011701">
    <property type="entry name" value="MFS"/>
</dbReference>
<dbReference type="InterPro" id="IPR020846">
    <property type="entry name" value="MFS_dom"/>
</dbReference>
<dbReference type="CDD" id="cd17324">
    <property type="entry name" value="MFS_NepI_like"/>
    <property type="match status" value="1"/>
</dbReference>
<name>A0A1U9KEX6_ACEAC</name>
<dbReference type="GO" id="GO:0022857">
    <property type="term" value="F:transmembrane transporter activity"/>
    <property type="evidence" value="ECO:0007669"/>
    <property type="project" value="InterPro"/>
</dbReference>
<gene>
    <name evidence="8" type="ORF">A0U92_05650</name>
</gene>
<feature type="transmembrane region" description="Helical" evidence="6">
    <location>
        <begin position="360"/>
        <end position="383"/>
    </location>
</feature>
<keyword evidence="4 6" id="KW-1133">Transmembrane helix</keyword>
<feature type="transmembrane region" description="Helical" evidence="6">
    <location>
        <begin position="276"/>
        <end position="297"/>
    </location>
</feature>
<protein>
    <submittedName>
        <fullName evidence="8">Sugar transporter</fullName>
    </submittedName>
</protein>
<feature type="transmembrane region" description="Helical" evidence="6">
    <location>
        <begin position="250"/>
        <end position="269"/>
    </location>
</feature>
<evidence type="ECO:0000256" key="5">
    <source>
        <dbReference type="ARBA" id="ARBA00023136"/>
    </source>
</evidence>
<keyword evidence="5 6" id="KW-0472">Membrane</keyword>
<reference evidence="8 9" key="1">
    <citation type="submission" date="2016-03" db="EMBL/GenBank/DDBJ databases">
        <title>Acetic acid bacteria sequencing.</title>
        <authorList>
            <person name="Brandt J."/>
            <person name="Jakob F."/>
            <person name="Vogel R.F."/>
        </authorList>
    </citation>
    <scope>NUCLEOTIDE SEQUENCE [LARGE SCALE GENOMIC DNA]</scope>
    <source>
        <strain evidence="8 9">TMW2.1153</strain>
    </source>
</reference>
<feature type="transmembrane region" description="Helical" evidence="6">
    <location>
        <begin position="50"/>
        <end position="72"/>
    </location>
</feature>
<dbReference type="PANTHER" id="PTHR43124:SF3">
    <property type="entry name" value="CHLORAMPHENICOL EFFLUX PUMP RV0191"/>
    <property type="match status" value="1"/>
</dbReference>
<evidence type="ECO:0000256" key="6">
    <source>
        <dbReference type="SAM" id="Phobius"/>
    </source>
</evidence>
<dbReference type="PROSITE" id="PS51257">
    <property type="entry name" value="PROKAR_LIPOPROTEIN"/>
    <property type="match status" value="1"/>
</dbReference>
<dbReference type="InterPro" id="IPR036259">
    <property type="entry name" value="MFS_trans_sf"/>
</dbReference>
<evidence type="ECO:0000313" key="8">
    <source>
        <dbReference type="EMBL" id="AQS84342.1"/>
    </source>
</evidence>
<comment type="subcellular location">
    <subcellularLocation>
        <location evidence="1">Cell membrane</location>
        <topology evidence="1">Multi-pass membrane protein</topology>
    </subcellularLocation>
</comment>
<feature type="transmembrane region" description="Helical" evidence="6">
    <location>
        <begin position="138"/>
        <end position="159"/>
    </location>
</feature>
<organism evidence="8 9">
    <name type="scientific">Acetobacter aceti</name>
    <dbReference type="NCBI Taxonomy" id="435"/>
    <lineage>
        <taxon>Bacteria</taxon>
        <taxon>Pseudomonadati</taxon>
        <taxon>Pseudomonadota</taxon>
        <taxon>Alphaproteobacteria</taxon>
        <taxon>Acetobacterales</taxon>
        <taxon>Acetobacteraceae</taxon>
        <taxon>Acetobacter</taxon>
        <taxon>Acetobacter subgen. Acetobacter</taxon>
    </lineage>
</organism>
<keyword evidence="2" id="KW-1003">Cell membrane</keyword>
<feature type="transmembrane region" description="Helical" evidence="6">
    <location>
        <begin position="79"/>
        <end position="102"/>
    </location>
</feature>
<dbReference type="RefSeq" id="WP_077812384.1">
    <property type="nucleotide sequence ID" value="NZ_CP014692.1"/>
</dbReference>